<gene>
    <name evidence="2" type="ORF">M0H32_07420</name>
</gene>
<dbReference type="RefSeq" id="WP_248152743.1">
    <property type="nucleotide sequence ID" value="NZ_JALNMJ010000004.1"/>
</dbReference>
<comment type="caution">
    <text evidence="2">The sequence shown here is derived from an EMBL/GenBank/DDBJ whole genome shotgun (WGS) entry which is preliminary data.</text>
</comment>
<feature type="region of interest" description="Disordered" evidence="1">
    <location>
        <begin position="96"/>
        <end position="118"/>
    </location>
</feature>
<evidence type="ECO:0000313" key="3">
    <source>
        <dbReference type="Proteomes" id="UP001431221"/>
    </source>
</evidence>
<protein>
    <recommendedName>
        <fullName evidence="4">Endonuclease</fullName>
    </recommendedName>
</protein>
<evidence type="ECO:0000256" key="1">
    <source>
        <dbReference type="SAM" id="MobiDB-lite"/>
    </source>
</evidence>
<accession>A0ABT0GT67</accession>
<keyword evidence="3" id="KW-1185">Reference proteome</keyword>
<evidence type="ECO:0008006" key="4">
    <source>
        <dbReference type="Google" id="ProtNLM"/>
    </source>
</evidence>
<organism evidence="2 3">
    <name type="scientific">Roseibium sediminicola</name>
    <dbReference type="NCBI Taxonomy" id="2933272"/>
    <lineage>
        <taxon>Bacteria</taxon>
        <taxon>Pseudomonadati</taxon>
        <taxon>Pseudomonadota</taxon>
        <taxon>Alphaproteobacteria</taxon>
        <taxon>Hyphomicrobiales</taxon>
        <taxon>Stappiaceae</taxon>
        <taxon>Roseibium</taxon>
    </lineage>
</organism>
<dbReference type="Proteomes" id="UP001431221">
    <property type="component" value="Unassembled WGS sequence"/>
</dbReference>
<sequence>MTVYVLHFNPPFKHARHYIGYTPDETAERRVREHVEGLAAGSPLVKAAVEAGCQVTLAHEFPGAGRDFERWIKDKRSTSRWCACCGKSLRPVPDPGNIPAAFRNKKRTFSSGHLRANP</sequence>
<reference evidence="2" key="1">
    <citation type="submission" date="2022-04" db="EMBL/GenBank/DDBJ databases">
        <title>Roseibium sp. CAU 1639 isolated from mud.</title>
        <authorList>
            <person name="Kim W."/>
        </authorList>
    </citation>
    <scope>NUCLEOTIDE SEQUENCE</scope>
    <source>
        <strain evidence="2">CAU 1639</strain>
    </source>
</reference>
<dbReference type="EMBL" id="JALNMJ010000004">
    <property type="protein sequence ID" value="MCK7611983.1"/>
    <property type="molecule type" value="Genomic_DNA"/>
</dbReference>
<name>A0ABT0GT67_9HYPH</name>
<evidence type="ECO:0000313" key="2">
    <source>
        <dbReference type="EMBL" id="MCK7611983.1"/>
    </source>
</evidence>
<proteinExistence type="predicted"/>